<evidence type="ECO:0000313" key="12">
    <source>
        <dbReference type="Proteomes" id="UP000053226"/>
    </source>
</evidence>
<keyword evidence="7 9" id="KW-0862">Zinc</keyword>
<dbReference type="PANTHER" id="PTHR46018:SF2">
    <property type="entry name" value="ZINC PHOSPHODIESTERASE ELAC PROTEIN 1"/>
    <property type="match status" value="1"/>
</dbReference>
<dbReference type="CDD" id="cd07717">
    <property type="entry name" value="RNaseZ_ZiPD-like_MBL-fold"/>
    <property type="match status" value="1"/>
</dbReference>
<name>A0A0N0IB65_9GAMM</name>
<dbReference type="NCBIfam" id="NF000801">
    <property type="entry name" value="PRK00055.1-3"/>
    <property type="match status" value="1"/>
</dbReference>
<sequence>MQLTFLGTSAGVPTKRRNVTSMVLNLAGIRKAYWMFDCGEATQHRILDTPIKTPKIEKIFITHLHGDHIFGLPGLLCSRSMGGSTDPLIVYGPKGLKNYLETVLALSASYMTYPLEIIEIEAGQLFDDGDLIVSAYPLTHRVECFGYRIQQHDKPGPLDAQKLAAENIPRGPWMQALKQGKSVTLTDGRTIDGRDYLGASQAGKILAIFGDTQPTGEAIHLAADADVMIHETTLETAMEEKANHNGHSSTRQAAELARDAGVKRFIATHISGRYGPEDIGRLLVECQAIFPATEIAEDFLTIDI</sequence>
<evidence type="ECO:0000256" key="7">
    <source>
        <dbReference type="ARBA" id="ARBA00022833"/>
    </source>
</evidence>
<feature type="binding site" evidence="9">
    <location>
        <position position="211"/>
    </location>
    <ligand>
        <name>Zn(2+)</name>
        <dbReference type="ChEBI" id="CHEBI:29105"/>
        <label>2</label>
        <note>catalytic</note>
    </ligand>
</feature>
<dbReference type="Proteomes" id="UP000053226">
    <property type="component" value="Unassembled WGS sequence"/>
</dbReference>
<feature type="domain" description="Metallo-beta-lactamase" evidence="10">
    <location>
        <begin position="203"/>
        <end position="270"/>
    </location>
</feature>
<comment type="caution">
    <text evidence="11">The sequence shown here is derived from an EMBL/GenBank/DDBJ whole genome shotgun (WGS) entry which is preliminary data.</text>
</comment>
<feature type="active site" description="Proton acceptor" evidence="9">
    <location>
        <position position="67"/>
    </location>
</feature>
<keyword evidence="5 9" id="KW-0255">Endonuclease</keyword>
<feature type="binding site" evidence="9">
    <location>
        <position position="211"/>
    </location>
    <ligand>
        <name>Zn(2+)</name>
        <dbReference type="ChEBI" id="CHEBI:29105"/>
        <label>1</label>
        <note>catalytic</note>
    </ligand>
</feature>
<dbReference type="GO" id="GO:0004527">
    <property type="term" value="F:exonuclease activity"/>
    <property type="evidence" value="ECO:0007669"/>
    <property type="project" value="UniProtKB-UniRule"/>
</dbReference>
<evidence type="ECO:0000256" key="4">
    <source>
        <dbReference type="ARBA" id="ARBA00022723"/>
    </source>
</evidence>
<proteinExistence type="inferred from homology"/>
<dbReference type="InterPro" id="IPR001279">
    <property type="entry name" value="Metallo-B-lactamas"/>
</dbReference>
<dbReference type="RefSeq" id="WP_053907520.1">
    <property type="nucleotide sequence ID" value="NZ_CAWMUS010000009.1"/>
</dbReference>
<keyword evidence="6 9" id="KW-0378">Hydrolase</keyword>
<evidence type="ECO:0000256" key="6">
    <source>
        <dbReference type="ARBA" id="ARBA00022801"/>
    </source>
</evidence>
<keyword evidence="3 9" id="KW-0540">Nuclease</keyword>
<evidence type="ECO:0000256" key="8">
    <source>
        <dbReference type="ARBA" id="ARBA00022839"/>
    </source>
</evidence>
<feature type="binding site" evidence="9">
    <location>
        <position position="68"/>
    </location>
    <ligand>
        <name>Zn(2+)</name>
        <dbReference type="ChEBI" id="CHEBI:29105"/>
        <label>2</label>
        <note>catalytic</note>
    </ligand>
</feature>
<dbReference type="GO" id="GO:0042781">
    <property type="term" value="F:3'-tRNA processing endoribonuclease activity"/>
    <property type="evidence" value="ECO:0007669"/>
    <property type="project" value="TreeGrafter"/>
</dbReference>
<dbReference type="Pfam" id="PF23023">
    <property type="entry name" value="Anti-Pycsar_Apyc1"/>
    <property type="match status" value="1"/>
</dbReference>
<accession>A0A0N0IB65</accession>
<feature type="binding site" evidence="9">
    <location>
        <position position="65"/>
    </location>
    <ligand>
        <name>Zn(2+)</name>
        <dbReference type="ChEBI" id="CHEBI:29105"/>
        <label>1</label>
        <note>catalytic</note>
    </ligand>
</feature>
<dbReference type="SUPFAM" id="SSF56281">
    <property type="entry name" value="Metallo-hydrolase/oxidoreductase"/>
    <property type="match status" value="1"/>
</dbReference>
<dbReference type="InterPro" id="IPR013471">
    <property type="entry name" value="RNase_Z/BN"/>
</dbReference>
<keyword evidence="4 9" id="KW-0479">Metal-binding</keyword>
<evidence type="ECO:0000256" key="2">
    <source>
        <dbReference type="ARBA" id="ARBA00022694"/>
    </source>
</evidence>
<feature type="binding site" evidence="9">
    <location>
        <position position="63"/>
    </location>
    <ligand>
        <name>Zn(2+)</name>
        <dbReference type="ChEBI" id="CHEBI:29105"/>
        <label>1</label>
        <note>catalytic</note>
    </ligand>
</feature>
<evidence type="ECO:0000256" key="3">
    <source>
        <dbReference type="ARBA" id="ARBA00022722"/>
    </source>
</evidence>
<gene>
    <name evidence="9" type="primary">rbn</name>
    <name evidence="11" type="ORF">M992_0932</name>
</gene>
<dbReference type="Pfam" id="PF12706">
    <property type="entry name" value="Lactamase_B_2"/>
    <property type="match status" value="1"/>
</dbReference>
<feature type="binding site" evidence="9">
    <location>
        <position position="67"/>
    </location>
    <ligand>
        <name>Zn(2+)</name>
        <dbReference type="ChEBI" id="CHEBI:29105"/>
        <label>2</label>
        <note>catalytic</note>
    </ligand>
</feature>
<dbReference type="InterPro" id="IPR036866">
    <property type="entry name" value="RibonucZ/Hydroxyglut_hydro"/>
</dbReference>
<dbReference type="HAMAP" id="MF_01818">
    <property type="entry name" value="RNase_Z_BN"/>
    <property type="match status" value="1"/>
</dbReference>
<feature type="binding site" evidence="9">
    <location>
        <position position="140"/>
    </location>
    <ligand>
        <name>Zn(2+)</name>
        <dbReference type="ChEBI" id="CHEBI:29105"/>
        <label>1</label>
        <note>catalytic</note>
    </ligand>
</feature>
<keyword evidence="2 9" id="KW-0819">tRNA processing</keyword>
<feature type="binding site" evidence="9">
    <location>
        <position position="269"/>
    </location>
    <ligand>
        <name>Zn(2+)</name>
        <dbReference type="ChEBI" id="CHEBI:29105"/>
        <label>2</label>
        <note>catalytic</note>
    </ligand>
</feature>
<evidence type="ECO:0000256" key="1">
    <source>
        <dbReference type="ARBA" id="ARBA00011738"/>
    </source>
</evidence>
<evidence type="ECO:0000259" key="10">
    <source>
        <dbReference type="Pfam" id="PF12706"/>
    </source>
</evidence>
<dbReference type="Gene3D" id="3.60.15.10">
    <property type="entry name" value="Ribonuclease Z/Hydroxyacylglutathione hydrolase-like"/>
    <property type="match status" value="1"/>
</dbReference>
<dbReference type="PANTHER" id="PTHR46018">
    <property type="entry name" value="ZINC PHOSPHODIESTERASE ELAC PROTEIN 1"/>
    <property type="match status" value="1"/>
</dbReference>
<reference evidence="11 12" key="1">
    <citation type="submission" date="2015-07" db="EMBL/GenBank/DDBJ databases">
        <title>ATOL: Assembling a taxonomically balanced genome-scale reconstruction of the evolutionary history of the Enterobacteriaceae.</title>
        <authorList>
            <person name="Plunkett G.III."/>
            <person name="Neeno-Eckwall E.C."/>
            <person name="Glasner J.D."/>
            <person name="Perna N.T."/>
        </authorList>
    </citation>
    <scope>NUCLEOTIDE SEQUENCE [LARGE SCALE GENOMIC DNA]</scope>
    <source>
        <strain evidence="11 12">ATCC 35017</strain>
    </source>
</reference>
<evidence type="ECO:0000256" key="5">
    <source>
        <dbReference type="ARBA" id="ARBA00022759"/>
    </source>
</evidence>
<dbReference type="OrthoDB" id="9803916at2"/>
<comment type="similarity">
    <text evidence="9">Belongs to the RNase Z family. RNase BN subfamily.</text>
</comment>
<dbReference type="NCBIfam" id="TIGR02651">
    <property type="entry name" value="RNase_Z"/>
    <property type="match status" value="1"/>
</dbReference>
<dbReference type="EMBL" id="LGAA01000009">
    <property type="protein sequence ID" value="KPD03642.1"/>
    <property type="molecule type" value="Genomic_DNA"/>
</dbReference>
<comment type="subunit">
    <text evidence="1 9">Homodimer.</text>
</comment>
<organism evidence="11 12">
    <name type="scientific">Moellerella wisconsensis ATCC 35017</name>
    <dbReference type="NCBI Taxonomy" id="1354267"/>
    <lineage>
        <taxon>Bacteria</taxon>
        <taxon>Pseudomonadati</taxon>
        <taxon>Pseudomonadota</taxon>
        <taxon>Gammaproteobacteria</taxon>
        <taxon>Enterobacterales</taxon>
        <taxon>Morganellaceae</taxon>
        <taxon>Moellerella</taxon>
    </lineage>
</organism>
<evidence type="ECO:0000313" key="11">
    <source>
        <dbReference type="EMBL" id="KPD03642.1"/>
    </source>
</evidence>
<dbReference type="GO" id="GO:0042802">
    <property type="term" value="F:identical protein binding"/>
    <property type="evidence" value="ECO:0007669"/>
    <property type="project" value="UniProtKB-ARBA"/>
</dbReference>
<keyword evidence="12" id="KW-1185">Reference proteome</keyword>
<evidence type="ECO:0000256" key="9">
    <source>
        <dbReference type="HAMAP-Rule" id="MF_01818"/>
    </source>
</evidence>
<comment type="cofactor">
    <cofactor evidence="9">
        <name>Zn(2+)</name>
        <dbReference type="ChEBI" id="CHEBI:29105"/>
    </cofactor>
    <text evidence="9">Binds 2 Zn(2+) ions.</text>
</comment>
<dbReference type="NCBIfam" id="NF000800">
    <property type="entry name" value="PRK00055.1-1"/>
    <property type="match status" value="1"/>
</dbReference>
<keyword evidence="8 9" id="KW-0269">Exonuclease</keyword>
<dbReference type="FunFam" id="3.60.15.10:FF:000002">
    <property type="entry name" value="Ribonuclease Z"/>
    <property type="match status" value="1"/>
</dbReference>
<protein>
    <recommendedName>
        <fullName evidence="9">Ribonuclease BN</fullName>
        <shortName evidence="9">RNase BN</shortName>
        <ecNumber evidence="9">3.1.-.-</ecNumber>
    </recommendedName>
    <alternativeName>
        <fullName evidence="9">Ribonuclease Z homolog</fullName>
        <shortName evidence="9">RNase Z homolog</shortName>
    </alternativeName>
</protein>
<dbReference type="EC" id="3.1.-.-" evidence="9"/>
<dbReference type="AlphaFoldDB" id="A0A0N0IB65"/>
<comment type="function">
    <text evidence="9">Zinc phosphodiesterase, which has both exoribonuclease and endoribonuclease activities.</text>
</comment>
<dbReference type="GO" id="GO:0008270">
    <property type="term" value="F:zinc ion binding"/>
    <property type="evidence" value="ECO:0007669"/>
    <property type="project" value="UniProtKB-UniRule"/>
</dbReference>